<dbReference type="InterPro" id="IPR000242">
    <property type="entry name" value="PTP_cat"/>
</dbReference>
<dbReference type="AlphaFoldDB" id="A0A0F9R2J7"/>
<dbReference type="SUPFAM" id="SSF52799">
    <property type="entry name" value="(Phosphotyrosine protein) phosphatases II"/>
    <property type="match status" value="1"/>
</dbReference>
<dbReference type="Pfam" id="PF00102">
    <property type="entry name" value="Y_phosphatase"/>
    <property type="match status" value="1"/>
</dbReference>
<reference evidence="2" key="1">
    <citation type="journal article" date="2015" name="Nature">
        <title>Complex archaea that bridge the gap between prokaryotes and eukaryotes.</title>
        <authorList>
            <person name="Spang A."/>
            <person name="Saw J.H."/>
            <person name="Jorgensen S.L."/>
            <person name="Zaremba-Niedzwiedzka K."/>
            <person name="Martijn J."/>
            <person name="Lind A.E."/>
            <person name="van Eijk R."/>
            <person name="Schleper C."/>
            <person name="Guy L."/>
            <person name="Ettema T.J."/>
        </authorList>
    </citation>
    <scope>NUCLEOTIDE SEQUENCE</scope>
</reference>
<dbReference type="InterPro" id="IPR050561">
    <property type="entry name" value="PTP"/>
</dbReference>
<sequence>MRYIVQCRHSPQKIKEIDKIGYFAADMHGALDFTGDAMVNFTRTSDVPSSARIPQLAKHVNVTFEEIMVPWPDFGVPRVKLSFWEALHSYIMEKGWNTVCFHCEAGHGRTGTALSAMLIANEGYSAQDAVWTIRSSYCVEAVESAEQSIYLQEVDKYYNNREPDEDDLPIPSMWFHMDDGMDDTGKDKK</sequence>
<dbReference type="GO" id="GO:0004725">
    <property type="term" value="F:protein tyrosine phosphatase activity"/>
    <property type="evidence" value="ECO:0007669"/>
    <property type="project" value="InterPro"/>
</dbReference>
<dbReference type="PROSITE" id="PS50056">
    <property type="entry name" value="TYR_PHOSPHATASE_2"/>
    <property type="match status" value="1"/>
</dbReference>
<feature type="domain" description="Tyrosine specific protein phosphatases" evidence="1">
    <location>
        <begin position="81"/>
        <end position="135"/>
    </location>
</feature>
<dbReference type="EMBL" id="LAZR01001095">
    <property type="protein sequence ID" value="KKN50800.1"/>
    <property type="molecule type" value="Genomic_DNA"/>
</dbReference>
<dbReference type="InterPro" id="IPR000387">
    <property type="entry name" value="Tyr_Pase_dom"/>
</dbReference>
<organism evidence="2">
    <name type="scientific">marine sediment metagenome</name>
    <dbReference type="NCBI Taxonomy" id="412755"/>
    <lineage>
        <taxon>unclassified sequences</taxon>
        <taxon>metagenomes</taxon>
        <taxon>ecological metagenomes</taxon>
    </lineage>
</organism>
<dbReference type="PROSITE" id="PS00383">
    <property type="entry name" value="TYR_PHOSPHATASE_1"/>
    <property type="match status" value="1"/>
</dbReference>
<dbReference type="PANTHER" id="PTHR23339">
    <property type="entry name" value="TYROSINE SPECIFIC PROTEIN PHOSPHATASE AND DUAL SPECIFICITY PROTEIN PHOSPHATASE"/>
    <property type="match status" value="1"/>
</dbReference>
<dbReference type="InterPro" id="IPR016130">
    <property type="entry name" value="Tyr_Pase_AS"/>
</dbReference>
<comment type="caution">
    <text evidence="2">The sequence shown here is derived from an EMBL/GenBank/DDBJ whole genome shotgun (WGS) entry which is preliminary data.</text>
</comment>
<dbReference type="InterPro" id="IPR029021">
    <property type="entry name" value="Prot-tyrosine_phosphatase-like"/>
</dbReference>
<gene>
    <name evidence="2" type="ORF">LCGC14_0629190</name>
</gene>
<dbReference type="Gene3D" id="3.90.190.10">
    <property type="entry name" value="Protein tyrosine phosphatase superfamily"/>
    <property type="match status" value="1"/>
</dbReference>
<proteinExistence type="predicted"/>
<name>A0A0F9R2J7_9ZZZZ</name>
<accession>A0A0F9R2J7</accession>
<evidence type="ECO:0000313" key="2">
    <source>
        <dbReference type="EMBL" id="KKN50800.1"/>
    </source>
</evidence>
<evidence type="ECO:0000259" key="1">
    <source>
        <dbReference type="PROSITE" id="PS50056"/>
    </source>
</evidence>
<protein>
    <recommendedName>
        <fullName evidence="1">Tyrosine specific protein phosphatases domain-containing protein</fullName>
    </recommendedName>
</protein>